<dbReference type="RefSeq" id="WP_014127967.1">
    <property type="nucleotide sequence ID" value="NC_016070.1"/>
</dbReference>
<dbReference type="KEGG" id="ttn:TTX_2102"/>
<reference evidence="1 2" key="1">
    <citation type="journal article" date="2011" name="PLoS ONE">
        <title>The complete genome sequence of Thermoproteus tenax: a physiologically versatile member of the Crenarchaeota.</title>
        <authorList>
            <person name="Siebers B."/>
            <person name="Zaparty M."/>
            <person name="Raddatz G."/>
            <person name="Tjaden B."/>
            <person name="Albers S.V."/>
            <person name="Bell S.D."/>
            <person name="Blombach F."/>
            <person name="Kletzin A."/>
            <person name="Kyrpides N."/>
            <person name="Lanz C."/>
            <person name="Plagens A."/>
            <person name="Rampp M."/>
            <person name="Rosinus A."/>
            <person name="von Jan M."/>
            <person name="Makarova K.S."/>
            <person name="Klenk H.P."/>
            <person name="Schuster S.C."/>
            <person name="Hensel R."/>
        </authorList>
    </citation>
    <scope>NUCLEOTIDE SEQUENCE [LARGE SCALE GENOMIC DNA]</scope>
    <source>
        <strain evidence="2">ATCC 35583 / DSM 2078 / JCM 9277 / NBRC 100435 / Kra 1</strain>
    </source>
</reference>
<dbReference type="EMBL" id="FN869859">
    <property type="protein sequence ID" value="CCC82714.1"/>
    <property type="molecule type" value="Genomic_DNA"/>
</dbReference>
<dbReference type="PaxDb" id="768679-TTX_2102"/>
<proteinExistence type="predicted"/>
<dbReference type="HOGENOM" id="CLU_2597943_0_0_2"/>
<evidence type="ECO:0000313" key="2">
    <source>
        <dbReference type="Proteomes" id="UP000002654"/>
    </source>
</evidence>
<sequence>MIAASLYAKALVDRYLSGRSIDLGLLEKLAEEEREFYAYILSTAVRLFKERVGMRRDVLEEFVAQLPLKVRKVASALWS</sequence>
<dbReference type="PATRIC" id="fig|768679.9.peg.2126"/>
<protein>
    <submittedName>
        <fullName evidence="1">Uncharacterized protein</fullName>
    </submittedName>
</protein>
<accession>G4RMN8</accession>
<dbReference type="Proteomes" id="UP000002654">
    <property type="component" value="Chromosome"/>
</dbReference>
<name>G4RMN8_THETK</name>
<keyword evidence="2" id="KW-1185">Reference proteome</keyword>
<dbReference type="AlphaFoldDB" id="G4RMN8"/>
<dbReference type="GeneID" id="11262990"/>
<dbReference type="STRING" id="768679.TTX_2102"/>
<evidence type="ECO:0000313" key="1">
    <source>
        <dbReference type="EMBL" id="CCC82714.1"/>
    </source>
</evidence>
<organism evidence="1 2">
    <name type="scientific">Thermoproteus tenax (strain ATCC 35583 / DSM 2078 / JCM 9277 / NBRC 100435 / Kra 1)</name>
    <dbReference type="NCBI Taxonomy" id="768679"/>
    <lineage>
        <taxon>Archaea</taxon>
        <taxon>Thermoproteota</taxon>
        <taxon>Thermoprotei</taxon>
        <taxon>Thermoproteales</taxon>
        <taxon>Thermoproteaceae</taxon>
        <taxon>Thermoproteus</taxon>
    </lineage>
</organism>
<gene>
    <name evidence="1" type="ordered locus">TTX_2102</name>
</gene>